<proteinExistence type="predicted"/>
<name>A0A6J4U2J6_9SPHN</name>
<organism evidence="2">
    <name type="scientific">uncultured Sphingosinicella sp</name>
    <dbReference type="NCBI Taxonomy" id="478748"/>
    <lineage>
        <taxon>Bacteria</taxon>
        <taxon>Pseudomonadati</taxon>
        <taxon>Pseudomonadota</taxon>
        <taxon>Alphaproteobacteria</taxon>
        <taxon>Sphingomonadales</taxon>
        <taxon>Sphingosinicellaceae</taxon>
        <taxon>Sphingosinicella</taxon>
        <taxon>environmental samples</taxon>
    </lineage>
</organism>
<dbReference type="AlphaFoldDB" id="A0A6J4U2J6"/>
<dbReference type="EMBL" id="CADCWD010000060">
    <property type="protein sequence ID" value="CAA9538382.1"/>
    <property type="molecule type" value="Genomic_DNA"/>
</dbReference>
<sequence>EPLRTHRRVPSRLLRVVRRRFLCRDRACRGPGPGRHCGRARRRVLARDPAAPEAHHRSDRSCL</sequence>
<feature type="non-terminal residue" evidence="2">
    <location>
        <position position="63"/>
    </location>
</feature>
<protein>
    <submittedName>
        <fullName evidence="2">Uncharacterized protein</fullName>
    </submittedName>
</protein>
<reference evidence="2" key="1">
    <citation type="submission" date="2020-02" db="EMBL/GenBank/DDBJ databases">
        <authorList>
            <person name="Meier V. D."/>
        </authorList>
    </citation>
    <scope>NUCLEOTIDE SEQUENCE</scope>
    <source>
        <strain evidence="2">AVDCRST_MAG23</strain>
    </source>
</reference>
<feature type="non-terminal residue" evidence="2">
    <location>
        <position position="1"/>
    </location>
</feature>
<gene>
    <name evidence="2" type="ORF">AVDCRST_MAG23-1641</name>
</gene>
<evidence type="ECO:0000256" key="1">
    <source>
        <dbReference type="SAM" id="MobiDB-lite"/>
    </source>
</evidence>
<accession>A0A6J4U2J6</accession>
<feature type="compositionally biased region" description="Basic and acidic residues" evidence="1">
    <location>
        <begin position="53"/>
        <end position="63"/>
    </location>
</feature>
<evidence type="ECO:0000313" key="2">
    <source>
        <dbReference type="EMBL" id="CAA9538382.1"/>
    </source>
</evidence>
<feature type="region of interest" description="Disordered" evidence="1">
    <location>
        <begin position="32"/>
        <end position="63"/>
    </location>
</feature>